<protein>
    <recommendedName>
        <fullName evidence="3">Tail assembly chaperone</fullName>
    </recommendedName>
</protein>
<dbReference type="EMBL" id="BK014809">
    <property type="protein sequence ID" value="DAD76801.1"/>
    <property type="molecule type" value="Genomic_DNA"/>
</dbReference>
<sequence>MALPALLREHGEEIEADLLRVYGVDLLDLWRGRLTPRRLMILIRGLPPGSALGRAMGGDVALSDEVTATRMAAWQICCYIASAVGAKRSDLPKPPEPPEPGWQQKAREAQERQDAKGLRWLARHPELAAQASA</sequence>
<feature type="compositionally biased region" description="Basic and acidic residues" evidence="1">
    <location>
        <begin position="105"/>
        <end position="115"/>
    </location>
</feature>
<evidence type="ECO:0000313" key="2">
    <source>
        <dbReference type="EMBL" id="DAD76801.1"/>
    </source>
</evidence>
<accession>A0A8S5M3A6</accession>
<reference evidence="2" key="1">
    <citation type="journal article" date="2021" name="Proc. Natl. Acad. Sci. U.S.A.">
        <title>A Catalog of Tens of Thousands of Viruses from Human Metagenomes Reveals Hidden Associations with Chronic Diseases.</title>
        <authorList>
            <person name="Tisza M.J."/>
            <person name="Buck C.B."/>
        </authorList>
    </citation>
    <scope>NUCLEOTIDE SEQUENCE</scope>
    <source>
        <strain evidence="2">CtDMf1</strain>
    </source>
</reference>
<name>A0A8S5M3A6_9CAUD</name>
<proteinExistence type="predicted"/>
<evidence type="ECO:0008006" key="3">
    <source>
        <dbReference type="Google" id="ProtNLM"/>
    </source>
</evidence>
<feature type="region of interest" description="Disordered" evidence="1">
    <location>
        <begin position="87"/>
        <end position="115"/>
    </location>
</feature>
<evidence type="ECO:0000256" key="1">
    <source>
        <dbReference type="SAM" id="MobiDB-lite"/>
    </source>
</evidence>
<organism evidence="2">
    <name type="scientific">Siphoviridae sp. ctDMf1</name>
    <dbReference type="NCBI Taxonomy" id="2826197"/>
    <lineage>
        <taxon>Viruses</taxon>
        <taxon>Duplodnaviria</taxon>
        <taxon>Heunggongvirae</taxon>
        <taxon>Uroviricota</taxon>
        <taxon>Caudoviricetes</taxon>
    </lineage>
</organism>